<feature type="compositionally biased region" description="Polar residues" evidence="1">
    <location>
        <begin position="554"/>
        <end position="569"/>
    </location>
</feature>
<sequence>MSDEEKQVDQYSSALHEFCGFEGVGGLIVSNDSSDEDEPPSKENANEPDHVAALDQVFDGEVAAEKEDDDAAAAAPPDEFDAFRDFDGVATIEDTVFSDANFDAFDSAPLQNEPDEFGNNFSPENNNLVQMDTGAIEHEGFVSSESNEELVGQETNEDVSQINIDNVHQNSMACVTGENYSHELKTSSIGDAPDEFDAFGDFNAIAVTHDTPADANFGAFDSASLQIERDGAAMNSTLGNAASNAADTFCSFDDLNGMDLQNNNGANAVDANINADAASVNVDPNEVKQTDHVSETFQEDHRDEDACDTGELMTFDQKDEALEANNTVLDSPGTVHSQETTVSSGRPSAFDATDADAKLVKTTTDEVVTEETIDGFTFTFYDVISSEATHNVAFAEGDVFAAELASEMTNTTVLAEDADQVVYTEEEKTSSCESMPLDTLASKQQSSSKQDVDDMDVVPDSSMVPTENFELANEEPAGSEVHNADAEGEDVIVSFNTEQLTASDDDFGGFASFEEHGGNCAENEHEPADFEGNGFVELGHQEEKPVEVLDSRLQTATSTQPHQTPNRGSSAEAEDDNFGDFGDFEEVPAQESDLNETNFEGFASFKDAAPSDAADVEFASFENVQTQQSDVLPNHQEPATATSSDEDDFSFGEFEEISAPADAQESECETRLRSFPVVLHENVRVMLQTLFKDVCKDHSSEDNETPPHYVTLLSVIPNESVKNECATENFKYSEDSLIAIEHFLKDLPVSPPSSILSRGENWSPYRQYYFGKDGSTFAVNREPLSVEVPEVLCIDLPTGFDARELSKPPSENVSVAQMKLTSAEVPIEDFPVVNKINRYVPLVCDKTSYFLCVDPVGKTDSSQYSSEFDDSQLSSTGKKFFDNIPDLSYILLSTLSLEK</sequence>
<feature type="compositionally biased region" description="Basic and acidic residues" evidence="1">
    <location>
        <begin position="39"/>
        <end position="51"/>
    </location>
</feature>
<feature type="region of interest" description="Disordered" evidence="1">
    <location>
        <begin position="626"/>
        <end position="649"/>
    </location>
</feature>
<name>A0ABD3P2Z8_9STRA</name>
<feature type="compositionally biased region" description="Polar residues" evidence="1">
    <location>
        <begin position="626"/>
        <end position="642"/>
    </location>
</feature>
<protein>
    <submittedName>
        <fullName evidence="2">Uncharacterized protein</fullName>
    </submittedName>
</protein>
<feature type="compositionally biased region" description="Polar residues" evidence="1">
    <location>
        <begin position="329"/>
        <end position="346"/>
    </location>
</feature>
<evidence type="ECO:0000313" key="2">
    <source>
        <dbReference type="EMBL" id="KAL3782515.1"/>
    </source>
</evidence>
<evidence type="ECO:0000313" key="3">
    <source>
        <dbReference type="Proteomes" id="UP001530400"/>
    </source>
</evidence>
<dbReference type="AlphaFoldDB" id="A0ABD3P2Z8"/>
<dbReference type="Proteomes" id="UP001530400">
    <property type="component" value="Unassembled WGS sequence"/>
</dbReference>
<comment type="caution">
    <text evidence="2">The sequence shown here is derived from an EMBL/GenBank/DDBJ whole genome shotgun (WGS) entry which is preliminary data.</text>
</comment>
<feature type="region of interest" description="Disordered" evidence="1">
    <location>
        <begin position="426"/>
        <end position="462"/>
    </location>
</feature>
<proteinExistence type="predicted"/>
<feature type="compositionally biased region" description="Acidic residues" evidence="1">
    <location>
        <begin position="572"/>
        <end position="584"/>
    </location>
</feature>
<organism evidence="2 3">
    <name type="scientific">Cyclotella atomus</name>
    <dbReference type="NCBI Taxonomy" id="382360"/>
    <lineage>
        <taxon>Eukaryota</taxon>
        <taxon>Sar</taxon>
        <taxon>Stramenopiles</taxon>
        <taxon>Ochrophyta</taxon>
        <taxon>Bacillariophyta</taxon>
        <taxon>Coscinodiscophyceae</taxon>
        <taxon>Thalassiosirophycidae</taxon>
        <taxon>Stephanodiscales</taxon>
        <taxon>Stephanodiscaceae</taxon>
        <taxon>Cyclotella</taxon>
    </lineage>
</organism>
<reference evidence="2 3" key="1">
    <citation type="submission" date="2024-10" db="EMBL/GenBank/DDBJ databases">
        <title>Updated reference genomes for cyclostephanoid diatoms.</title>
        <authorList>
            <person name="Roberts W.R."/>
            <person name="Alverson A.J."/>
        </authorList>
    </citation>
    <scope>NUCLEOTIDE SEQUENCE [LARGE SCALE GENOMIC DNA]</scope>
    <source>
        <strain evidence="2 3">AJA010-31</strain>
    </source>
</reference>
<feature type="region of interest" description="Disordered" evidence="1">
    <location>
        <begin position="554"/>
        <end position="584"/>
    </location>
</feature>
<dbReference type="EMBL" id="JALLPJ020000803">
    <property type="protein sequence ID" value="KAL3782515.1"/>
    <property type="molecule type" value="Genomic_DNA"/>
</dbReference>
<feature type="region of interest" description="Disordered" evidence="1">
    <location>
        <begin position="329"/>
        <end position="350"/>
    </location>
</feature>
<feature type="region of interest" description="Disordered" evidence="1">
    <location>
        <begin position="26"/>
        <end position="51"/>
    </location>
</feature>
<keyword evidence="3" id="KW-1185">Reference proteome</keyword>
<gene>
    <name evidence="2" type="ORF">ACHAWO_005290</name>
</gene>
<accession>A0ABD3P2Z8</accession>
<evidence type="ECO:0000256" key="1">
    <source>
        <dbReference type="SAM" id="MobiDB-lite"/>
    </source>
</evidence>